<sequence>MIPNSFSLGVAVRAGRWVAALPSGSSVVYNRNMAKAIISDKQKRRPPGRPSTGITPLVAFRPPHELVEAIDKWAHGAGVSRSEAMRRLLEQALAKGGKR</sequence>
<gene>
    <name evidence="2" type="ORF">RSO01_90920</name>
</gene>
<dbReference type="AlphaFoldDB" id="A0A512NSJ8"/>
<proteinExistence type="predicted"/>
<organism evidence="2 3">
    <name type="scientific">Reyranella soli</name>
    <dbReference type="NCBI Taxonomy" id="1230389"/>
    <lineage>
        <taxon>Bacteria</taxon>
        <taxon>Pseudomonadati</taxon>
        <taxon>Pseudomonadota</taxon>
        <taxon>Alphaproteobacteria</taxon>
        <taxon>Hyphomicrobiales</taxon>
        <taxon>Reyranellaceae</taxon>
        <taxon>Reyranella</taxon>
    </lineage>
</organism>
<comment type="caution">
    <text evidence="2">The sequence shown here is derived from an EMBL/GenBank/DDBJ whole genome shotgun (WGS) entry which is preliminary data.</text>
</comment>
<dbReference type="InterPro" id="IPR002145">
    <property type="entry name" value="CopG"/>
</dbReference>
<dbReference type="EMBL" id="BKAJ01000274">
    <property type="protein sequence ID" value="GEP61926.1"/>
    <property type="molecule type" value="Genomic_DNA"/>
</dbReference>
<feature type="domain" description="Ribbon-helix-helix protein CopG" evidence="1">
    <location>
        <begin position="65"/>
        <end position="95"/>
    </location>
</feature>
<evidence type="ECO:0000313" key="2">
    <source>
        <dbReference type="EMBL" id="GEP61926.1"/>
    </source>
</evidence>
<dbReference type="Gene3D" id="1.10.1220.10">
    <property type="entry name" value="Met repressor-like"/>
    <property type="match status" value="1"/>
</dbReference>
<dbReference type="CDD" id="cd21631">
    <property type="entry name" value="RHH_CopG_NikR-like"/>
    <property type="match status" value="1"/>
</dbReference>
<dbReference type="RefSeq" id="WP_147157202.1">
    <property type="nucleotide sequence ID" value="NZ_BKAJ01000274.1"/>
</dbReference>
<reference evidence="2 3" key="1">
    <citation type="submission" date="2019-07" db="EMBL/GenBank/DDBJ databases">
        <title>Whole genome shotgun sequence of Reyranella soli NBRC 108950.</title>
        <authorList>
            <person name="Hosoyama A."/>
            <person name="Uohara A."/>
            <person name="Ohji S."/>
            <person name="Ichikawa N."/>
        </authorList>
    </citation>
    <scope>NUCLEOTIDE SEQUENCE [LARGE SCALE GENOMIC DNA]</scope>
    <source>
        <strain evidence="2 3">NBRC 108950</strain>
    </source>
</reference>
<evidence type="ECO:0000259" key="1">
    <source>
        <dbReference type="Pfam" id="PF01402"/>
    </source>
</evidence>
<dbReference type="OrthoDB" id="7376627at2"/>
<keyword evidence="3" id="KW-1185">Reference proteome</keyword>
<evidence type="ECO:0000313" key="3">
    <source>
        <dbReference type="Proteomes" id="UP000321058"/>
    </source>
</evidence>
<dbReference type="Proteomes" id="UP000321058">
    <property type="component" value="Unassembled WGS sequence"/>
</dbReference>
<dbReference type="InterPro" id="IPR013321">
    <property type="entry name" value="Arc_rbn_hlx_hlx"/>
</dbReference>
<dbReference type="GO" id="GO:0006355">
    <property type="term" value="P:regulation of DNA-templated transcription"/>
    <property type="evidence" value="ECO:0007669"/>
    <property type="project" value="InterPro"/>
</dbReference>
<dbReference type="Pfam" id="PF01402">
    <property type="entry name" value="RHH_1"/>
    <property type="match status" value="1"/>
</dbReference>
<protein>
    <recommendedName>
        <fullName evidence="1">Ribbon-helix-helix protein CopG domain-containing protein</fullName>
    </recommendedName>
</protein>
<name>A0A512NSJ8_9HYPH</name>
<accession>A0A512NSJ8</accession>